<dbReference type="EMBL" id="JAMKPW020000005">
    <property type="protein sequence ID" value="KAK8217465.1"/>
    <property type="molecule type" value="Genomic_DNA"/>
</dbReference>
<evidence type="ECO:0000313" key="1">
    <source>
        <dbReference type="EMBL" id="KAK8217465.1"/>
    </source>
</evidence>
<reference evidence="1" key="1">
    <citation type="submission" date="2024-02" db="EMBL/GenBank/DDBJ databases">
        <title>Metagenome Assembled Genome of Zalaria obscura JY119.</title>
        <authorList>
            <person name="Vighnesh L."/>
            <person name="Jagadeeshwari U."/>
            <person name="Venkata Ramana C."/>
            <person name="Sasikala C."/>
        </authorList>
    </citation>
    <scope>NUCLEOTIDE SEQUENCE</scope>
    <source>
        <strain evidence="1">JY119</strain>
    </source>
</reference>
<comment type="caution">
    <text evidence="1">The sequence shown here is derived from an EMBL/GenBank/DDBJ whole genome shotgun (WGS) entry which is preliminary data.</text>
</comment>
<gene>
    <name evidence="1" type="ORF">M8818_001221</name>
</gene>
<accession>A0ACC3SL78</accession>
<proteinExistence type="predicted"/>
<keyword evidence="2" id="KW-1185">Reference proteome</keyword>
<dbReference type="Proteomes" id="UP001320706">
    <property type="component" value="Unassembled WGS sequence"/>
</dbReference>
<protein>
    <submittedName>
        <fullName evidence="1">Uncharacterized protein</fullName>
    </submittedName>
</protein>
<organism evidence="1 2">
    <name type="scientific">Zalaria obscura</name>
    <dbReference type="NCBI Taxonomy" id="2024903"/>
    <lineage>
        <taxon>Eukaryota</taxon>
        <taxon>Fungi</taxon>
        <taxon>Dikarya</taxon>
        <taxon>Ascomycota</taxon>
        <taxon>Pezizomycotina</taxon>
        <taxon>Dothideomycetes</taxon>
        <taxon>Dothideomycetidae</taxon>
        <taxon>Dothideales</taxon>
        <taxon>Zalariaceae</taxon>
        <taxon>Zalaria</taxon>
    </lineage>
</organism>
<evidence type="ECO:0000313" key="2">
    <source>
        <dbReference type="Proteomes" id="UP001320706"/>
    </source>
</evidence>
<sequence length="320" mass="34864">MAAAAKQPTIPQADLESFTKHLQSSKRVLALLGAGLSASSGLPTFRGAGGLWRTHDAISLATPEAFNDNPGLVWQFYSYRRHMALKAQPNRAHYALAELARKMRGFMTLSQNVDGLSQRAKHPRDKLQLLHGSLFDVKCTNFYCNYQAEDFTDPIVPALDLPVDETDPTSKEARHAVSNSLHAKRTGQELDISDASVDLPELMEKDLPHCPKCKKGLLRPGVVWFGESLPRSVLSTVDEFIAGGKIDLIMVIGTSAKVYPAAGYVDEAKKKGARVAVINMEEGDAPASGLRKGDWFFKGDAAQVVPEILKSVIGETPEPN</sequence>
<name>A0ACC3SL78_9PEZI</name>